<proteinExistence type="predicted"/>
<dbReference type="RefSeq" id="WP_144401314.1">
    <property type="nucleotide sequence ID" value="NZ_BDDW01000001.1"/>
</dbReference>
<dbReference type="Proteomes" id="UP001244563">
    <property type="component" value="Unassembled WGS sequence"/>
</dbReference>
<feature type="region of interest" description="Disordered" evidence="1">
    <location>
        <begin position="123"/>
        <end position="143"/>
    </location>
</feature>
<dbReference type="EMBL" id="JAUSSW010000001">
    <property type="protein sequence ID" value="MDQ0100702.1"/>
    <property type="molecule type" value="Genomic_DNA"/>
</dbReference>
<accession>A0ABT9TGG0</accession>
<evidence type="ECO:0000313" key="2">
    <source>
        <dbReference type="EMBL" id="MDQ0100702.1"/>
    </source>
</evidence>
<gene>
    <name evidence="2" type="ORF">J2T10_000321</name>
</gene>
<reference evidence="2 3" key="1">
    <citation type="submission" date="2023-07" db="EMBL/GenBank/DDBJ databases">
        <title>Sorghum-associated microbial communities from plants grown in Nebraska, USA.</title>
        <authorList>
            <person name="Schachtman D."/>
        </authorList>
    </citation>
    <scope>NUCLEOTIDE SEQUENCE [LARGE SCALE GENOMIC DNA]</scope>
    <source>
        <strain evidence="2 3">CC523</strain>
    </source>
</reference>
<sequence length="143" mass="14354">MNRTTSLHAAAVILRRASLLLLVAAVIAGIFGMHVVSGSHGAHAANPATLTVTTASHHEHGSSKHLLATSPSEAEQCASGSCSCAQSSSANCTPSLKTGSLAAPPPGIGIATIPVAWGTDEAPPSWSYRPAAPTPGQLSISRT</sequence>
<evidence type="ECO:0000256" key="1">
    <source>
        <dbReference type="SAM" id="MobiDB-lite"/>
    </source>
</evidence>
<organism evidence="2 3">
    <name type="scientific">Paenarthrobacter nicotinovorans</name>
    <name type="common">Arthrobacter nicotinovorans</name>
    <dbReference type="NCBI Taxonomy" id="29320"/>
    <lineage>
        <taxon>Bacteria</taxon>
        <taxon>Bacillati</taxon>
        <taxon>Actinomycetota</taxon>
        <taxon>Actinomycetes</taxon>
        <taxon>Micrococcales</taxon>
        <taxon>Micrococcaceae</taxon>
        <taxon>Paenarthrobacter</taxon>
    </lineage>
</organism>
<feature type="region of interest" description="Disordered" evidence="1">
    <location>
        <begin position="85"/>
        <end position="105"/>
    </location>
</feature>
<evidence type="ECO:0000313" key="3">
    <source>
        <dbReference type="Proteomes" id="UP001244563"/>
    </source>
</evidence>
<comment type="caution">
    <text evidence="2">The sequence shown here is derived from an EMBL/GenBank/DDBJ whole genome shotgun (WGS) entry which is preliminary data.</text>
</comment>
<keyword evidence="3" id="KW-1185">Reference proteome</keyword>
<evidence type="ECO:0008006" key="4">
    <source>
        <dbReference type="Google" id="ProtNLM"/>
    </source>
</evidence>
<protein>
    <recommendedName>
        <fullName evidence="4">CopL family metal-binding regulatory protein</fullName>
    </recommendedName>
</protein>
<name>A0ABT9TGG0_PAENI</name>